<organism evidence="4 5">
    <name type="scientific">Escallonia herrerae</name>
    <dbReference type="NCBI Taxonomy" id="1293975"/>
    <lineage>
        <taxon>Eukaryota</taxon>
        <taxon>Viridiplantae</taxon>
        <taxon>Streptophyta</taxon>
        <taxon>Embryophyta</taxon>
        <taxon>Tracheophyta</taxon>
        <taxon>Spermatophyta</taxon>
        <taxon>Magnoliopsida</taxon>
        <taxon>eudicotyledons</taxon>
        <taxon>Gunneridae</taxon>
        <taxon>Pentapetalae</taxon>
        <taxon>asterids</taxon>
        <taxon>campanulids</taxon>
        <taxon>Escalloniales</taxon>
        <taxon>Escalloniaceae</taxon>
        <taxon>Escallonia</taxon>
    </lineage>
</organism>
<dbReference type="InterPro" id="IPR053761">
    <property type="entry name" value="Leguminous_Lectin_Domain_sf"/>
</dbReference>
<evidence type="ECO:0000313" key="5">
    <source>
        <dbReference type="Proteomes" id="UP001188597"/>
    </source>
</evidence>
<protein>
    <recommendedName>
        <fullName evidence="3">Legume lectin domain-containing protein</fullName>
    </recommendedName>
</protein>
<proteinExistence type="predicted"/>
<feature type="signal peptide" evidence="2">
    <location>
        <begin position="1"/>
        <end position="15"/>
    </location>
</feature>
<name>A0AA88WCF4_9ASTE</name>
<evidence type="ECO:0000313" key="4">
    <source>
        <dbReference type="EMBL" id="KAK3024412.1"/>
    </source>
</evidence>
<keyword evidence="5" id="KW-1185">Reference proteome</keyword>
<feature type="domain" description="Legume lectin" evidence="3">
    <location>
        <begin position="36"/>
        <end position="111"/>
    </location>
</feature>
<keyword evidence="2" id="KW-0732">Signal</keyword>
<dbReference type="Proteomes" id="UP001188597">
    <property type="component" value="Unassembled WGS sequence"/>
</dbReference>
<accession>A0AA88WCF4</accession>
<dbReference type="InterPro" id="IPR001220">
    <property type="entry name" value="Legume_lectin_dom"/>
</dbReference>
<dbReference type="InterPro" id="IPR013320">
    <property type="entry name" value="ConA-like_dom_sf"/>
</dbReference>
<dbReference type="SUPFAM" id="SSF49899">
    <property type="entry name" value="Concanavalin A-like lectins/glucanases"/>
    <property type="match status" value="1"/>
</dbReference>
<dbReference type="AlphaFoldDB" id="A0AA88WCF4"/>
<comment type="caution">
    <text evidence="4">The sequence shown here is derived from an EMBL/GenBank/DDBJ whole genome shotgun (WGS) entry which is preliminary data.</text>
</comment>
<feature type="chain" id="PRO_5041646998" description="Legume lectin domain-containing protein" evidence="2">
    <location>
        <begin position="16"/>
        <end position="149"/>
    </location>
</feature>
<gene>
    <name evidence="4" type="ORF">RJ639_043370</name>
</gene>
<dbReference type="EMBL" id="JAVXUP010000604">
    <property type="protein sequence ID" value="KAK3024412.1"/>
    <property type="molecule type" value="Genomic_DNA"/>
</dbReference>
<dbReference type="GO" id="GO:0030246">
    <property type="term" value="F:carbohydrate binding"/>
    <property type="evidence" value="ECO:0007669"/>
    <property type="project" value="UniProtKB-KW"/>
</dbReference>
<sequence length="149" mass="16722">MGTDLLSLLLRLSYAIQLSGWLFRPLSLTLLQIPSGEWNHPLGHVVINKNSISSANHTAWNASLHSGDTADAWITYNATIRNVAVFWNYKANPELRISTISYLVDLKENMERHMLHSWEFRSSLAIRETGGKDAKKVRLIGGFTVSVTS</sequence>
<dbReference type="Pfam" id="PF00139">
    <property type="entry name" value="Lectin_legB"/>
    <property type="match status" value="1"/>
</dbReference>
<evidence type="ECO:0000256" key="2">
    <source>
        <dbReference type="SAM" id="SignalP"/>
    </source>
</evidence>
<evidence type="ECO:0000259" key="3">
    <source>
        <dbReference type="Pfam" id="PF00139"/>
    </source>
</evidence>
<reference evidence="4" key="1">
    <citation type="submission" date="2022-12" db="EMBL/GenBank/DDBJ databases">
        <title>Draft genome assemblies for two species of Escallonia (Escalloniales).</title>
        <authorList>
            <person name="Chanderbali A."/>
            <person name="Dervinis C."/>
            <person name="Anghel I."/>
            <person name="Soltis D."/>
            <person name="Soltis P."/>
            <person name="Zapata F."/>
        </authorList>
    </citation>
    <scope>NUCLEOTIDE SEQUENCE</scope>
    <source>
        <strain evidence="4">UCBG64.0493</strain>
        <tissue evidence="4">Leaf</tissue>
    </source>
</reference>
<keyword evidence="1" id="KW-0430">Lectin</keyword>
<evidence type="ECO:0000256" key="1">
    <source>
        <dbReference type="ARBA" id="ARBA00022734"/>
    </source>
</evidence>
<dbReference type="Gene3D" id="2.60.40.4220">
    <property type="match status" value="1"/>
</dbReference>